<dbReference type="AlphaFoldDB" id="A0A087G3T8"/>
<gene>
    <name evidence="1" type="ORF">AALP_AAs65810U000200</name>
</gene>
<dbReference type="Gramene" id="KFK24540">
    <property type="protein sequence ID" value="KFK24540"/>
    <property type="gene ID" value="AALP_AAs65810U000200"/>
</dbReference>
<evidence type="ECO:0000313" key="1">
    <source>
        <dbReference type="EMBL" id="KFK24540.1"/>
    </source>
</evidence>
<dbReference type="Proteomes" id="UP000029120">
    <property type="component" value="Unassembled WGS sequence"/>
</dbReference>
<organism evidence="1 2">
    <name type="scientific">Arabis alpina</name>
    <name type="common">Alpine rock-cress</name>
    <dbReference type="NCBI Taxonomy" id="50452"/>
    <lineage>
        <taxon>Eukaryota</taxon>
        <taxon>Viridiplantae</taxon>
        <taxon>Streptophyta</taxon>
        <taxon>Embryophyta</taxon>
        <taxon>Tracheophyta</taxon>
        <taxon>Spermatophyta</taxon>
        <taxon>Magnoliopsida</taxon>
        <taxon>eudicotyledons</taxon>
        <taxon>Gunneridae</taxon>
        <taxon>Pentapetalae</taxon>
        <taxon>rosids</taxon>
        <taxon>malvids</taxon>
        <taxon>Brassicales</taxon>
        <taxon>Brassicaceae</taxon>
        <taxon>Arabideae</taxon>
        <taxon>Arabis</taxon>
    </lineage>
</organism>
<name>A0A087G3T8_ARAAL</name>
<reference evidence="2" key="1">
    <citation type="journal article" date="2015" name="Nat. Plants">
        <title>Genome expansion of Arabis alpina linked with retrotransposition and reduced symmetric DNA methylation.</title>
        <authorList>
            <person name="Willing E.M."/>
            <person name="Rawat V."/>
            <person name="Mandakova T."/>
            <person name="Maumus F."/>
            <person name="James G.V."/>
            <person name="Nordstroem K.J."/>
            <person name="Becker C."/>
            <person name="Warthmann N."/>
            <person name="Chica C."/>
            <person name="Szarzynska B."/>
            <person name="Zytnicki M."/>
            <person name="Albani M.C."/>
            <person name="Kiefer C."/>
            <person name="Bergonzi S."/>
            <person name="Castaings L."/>
            <person name="Mateos J.L."/>
            <person name="Berns M.C."/>
            <person name="Bujdoso N."/>
            <person name="Piofczyk T."/>
            <person name="de Lorenzo L."/>
            <person name="Barrero-Sicilia C."/>
            <person name="Mateos I."/>
            <person name="Piednoel M."/>
            <person name="Hagmann J."/>
            <person name="Chen-Min-Tao R."/>
            <person name="Iglesias-Fernandez R."/>
            <person name="Schuster S.C."/>
            <person name="Alonso-Blanco C."/>
            <person name="Roudier F."/>
            <person name="Carbonero P."/>
            <person name="Paz-Ares J."/>
            <person name="Davis S.J."/>
            <person name="Pecinka A."/>
            <person name="Quesneville H."/>
            <person name="Colot V."/>
            <person name="Lysak M.A."/>
            <person name="Weigel D."/>
            <person name="Coupland G."/>
            <person name="Schneeberger K."/>
        </authorList>
    </citation>
    <scope>NUCLEOTIDE SEQUENCE [LARGE SCALE GENOMIC DNA]</scope>
    <source>
        <strain evidence="2">cv. Pajares</strain>
    </source>
</reference>
<proteinExistence type="predicted"/>
<evidence type="ECO:0000313" key="2">
    <source>
        <dbReference type="Proteomes" id="UP000029120"/>
    </source>
</evidence>
<protein>
    <submittedName>
        <fullName evidence="1">Uncharacterized protein</fullName>
    </submittedName>
</protein>
<keyword evidence="2" id="KW-1185">Reference proteome</keyword>
<dbReference type="EMBL" id="KL967829">
    <property type="protein sequence ID" value="KFK24540.1"/>
    <property type="molecule type" value="Genomic_DNA"/>
</dbReference>
<accession>A0A087G3T8</accession>
<sequence>MILHQMIVQGKQSTRLSKRKRGKRIIKKYFFIGSGISLCIRCG</sequence>